<proteinExistence type="predicted"/>
<geneLocation type="plasmid" evidence="2 3">
    <name>pACHL02</name>
</geneLocation>
<keyword evidence="3" id="KW-1185">Reference proteome</keyword>
<reference evidence="2" key="1">
    <citation type="submission" date="2009-01" db="EMBL/GenBank/DDBJ databases">
        <title>Complete sequence of plasmid2 of Arthrobacter chlorophenolicus A6.</title>
        <authorList>
            <consortium name="US DOE Joint Genome Institute"/>
            <person name="Lucas S."/>
            <person name="Copeland A."/>
            <person name="Lapidus A."/>
            <person name="Glavina del Rio T."/>
            <person name="Tice H."/>
            <person name="Bruce D."/>
            <person name="Goodwin L."/>
            <person name="Pitluck S."/>
            <person name="Goltsman E."/>
            <person name="Clum A."/>
            <person name="Larimer F."/>
            <person name="Land M."/>
            <person name="Hauser L."/>
            <person name="Kyrpides N."/>
            <person name="Mikhailova N."/>
            <person name="Jansson J."/>
            <person name="Richardson P."/>
        </authorList>
    </citation>
    <scope>NUCLEOTIDE SEQUENCE [LARGE SCALE GENOMIC DNA]</scope>
    <source>
        <strain evidence="2">A6</strain>
        <plasmid evidence="2">pACHL02</plasmid>
    </source>
</reference>
<dbReference type="KEGG" id="ach:Achl_4517"/>
<dbReference type="RefSeq" id="WP_012623511.1">
    <property type="nucleotide sequence ID" value="NC_011881.1"/>
</dbReference>
<organism evidence="2 3">
    <name type="scientific">Pseudarthrobacter chlorophenolicus (strain ATCC 700700 / DSM 12829 / CIP 107037 / JCM 12360 / KCTC 9906 / NCIMB 13794 / A6)</name>
    <name type="common">Arthrobacter chlorophenolicus</name>
    <dbReference type="NCBI Taxonomy" id="452863"/>
    <lineage>
        <taxon>Bacteria</taxon>
        <taxon>Bacillati</taxon>
        <taxon>Actinomycetota</taxon>
        <taxon>Actinomycetes</taxon>
        <taxon>Micrococcales</taxon>
        <taxon>Micrococcaceae</taxon>
        <taxon>Pseudarthrobacter</taxon>
    </lineage>
</organism>
<feature type="compositionally biased region" description="Basic and acidic residues" evidence="1">
    <location>
        <begin position="18"/>
        <end position="27"/>
    </location>
</feature>
<evidence type="ECO:0000313" key="3">
    <source>
        <dbReference type="Proteomes" id="UP000002505"/>
    </source>
</evidence>
<feature type="region of interest" description="Disordered" evidence="1">
    <location>
        <begin position="1"/>
        <end position="29"/>
    </location>
</feature>
<name>B8HJ70_PSECP</name>
<keyword evidence="2" id="KW-0614">Plasmid</keyword>
<dbReference type="HOGENOM" id="CLU_1431869_0_0_11"/>
<evidence type="ECO:0000313" key="2">
    <source>
        <dbReference type="EMBL" id="ACL42468.1"/>
    </source>
</evidence>
<protein>
    <submittedName>
        <fullName evidence="2">Uncharacterized protein</fullName>
    </submittedName>
</protein>
<sequence length="189" mass="21411">MSETETGRPEGRTQYSSEPEKIYDAQRRPGTPLGAGEYVHVLEGYLREWVCMGQCNIYIATARDQELKELISLYEKDVCDPNIAEMQELLESSGYTVPLPLDAAPTSTDPVQTEAINDTTIALGQWFATRAFMDLWHAGAVASQRTDVRDAFIRNYHRANRWHIAYHETALRKGYLHALPQVPVQQSPQ</sequence>
<dbReference type="Pfam" id="PF11553">
    <property type="entry name" value="DUF3231"/>
    <property type="match status" value="1"/>
</dbReference>
<accession>B8HJ70</accession>
<dbReference type="InterPro" id="IPR012347">
    <property type="entry name" value="Ferritin-like"/>
</dbReference>
<dbReference type="eggNOG" id="ENOG5033WJX">
    <property type="taxonomic scope" value="Bacteria"/>
</dbReference>
<evidence type="ECO:0000256" key="1">
    <source>
        <dbReference type="SAM" id="MobiDB-lite"/>
    </source>
</evidence>
<dbReference type="Gene3D" id="1.20.1260.10">
    <property type="match status" value="1"/>
</dbReference>
<dbReference type="Proteomes" id="UP000002505">
    <property type="component" value="Plasmid pACHL02"/>
</dbReference>
<dbReference type="EMBL" id="CP001343">
    <property type="protein sequence ID" value="ACL42468.1"/>
    <property type="molecule type" value="Genomic_DNA"/>
</dbReference>
<dbReference type="InterPro" id="IPR021617">
    <property type="entry name" value="DUF3231"/>
</dbReference>
<feature type="compositionally biased region" description="Basic and acidic residues" evidence="1">
    <location>
        <begin position="1"/>
        <end position="11"/>
    </location>
</feature>
<dbReference type="OrthoDB" id="6164560at2"/>
<dbReference type="AlphaFoldDB" id="B8HJ70"/>
<gene>
    <name evidence="2" type="ordered locus">Achl_4517</name>
</gene>